<reference evidence="3" key="1">
    <citation type="journal article" date="2019" name="Int. J. Syst. Evol. Microbiol.">
        <title>The Global Catalogue of Microorganisms (GCM) 10K type strain sequencing project: providing services to taxonomists for standard genome sequencing and annotation.</title>
        <authorList>
            <consortium name="The Broad Institute Genomics Platform"/>
            <consortium name="The Broad Institute Genome Sequencing Center for Infectious Disease"/>
            <person name="Wu L."/>
            <person name="Ma J."/>
        </authorList>
    </citation>
    <scope>NUCLEOTIDE SEQUENCE [LARGE SCALE GENOMIC DNA]</scope>
    <source>
        <strain evidence="3">CGMCC 4.7177</strain>
    </source>
</reference>
<gene>
    <name evidence="2" type="ORF">ACFPIH_29705</name>
</gene>
<organism evidence="2 3">
    <name type="scientific">Streptomyces vulcanius</name>
    <dbReference type="NCBI Taxonomy" id="1441876"/>
    <lineage>
        <taxon>Bacteria</taxon>
        <taxon>Bacillati</taxon>
        <taxon>Actinomycetota</taxon>
        <taxon>Actinomycetes</taxon>
        <taxon>Kitasatosporales</taxon>
        <taxon>Streptomycetaceae</taxon>
        <taxon>Streptomyces</taxon>
    </lineage>
</organism>
<keyword evidence="3" id="KW-1185">Reference proteome</keyword>
<evidence type="ECO:0008006" key="4">
    <source>
        <dbReference type="Google" id="ProtNLM"/>
    </source>
</evidence>
<evidence type="ECO:0000313" key="2">
    <source>
        <dbReference type="EMBL" id="MFC4503639.1"/>
    </source>
</evidence>
<dbReference type="EMBL" id="JBHSFK010000021">
    <property type="protein sequence ID" value="MFC4503639.1"/>
    <property type="molecule type" value="Genomic_DNA"/>
</dbReference>
<name>A0ABV9AUM8_9ACTN</name>
<evidence type="ECO:0000313" key="3">
    <source>
        <dbReference type="Proteomes" id="UP001595839"/>
    </source>
</evidence>
<sequence>MDLDAVARELYALRPEDFTTARDAREAAARSDGDRALAQKIRKLRRPSLSAWASNLLVRERPDETRTLLRLGEALRQAHHDLDGPQLRELSRQQHVLIEALSQQARQLAVSAGHPISDNAQHEVESTLHAVLADPRAAEEWATGRLVKPFGQTIGFPASDDAVPRRAAGPARSAPSRSPLRGGRNGKAERVDRRTERARQAAADAEKALGALLSDAAVAGREADNAEQHEKDLHERVGELADELNRLEGEHEQARTAAHQARERQQAADRQVRAARRRVATATARLSGSTRRRP</sequence>
<evidence type="ECO:0000256" key="1">
    <source>
        <dbReference type="SAM" id="MobiDB-lite"/>
    </source>
</evidence>
<accession>A0ABV9AUM8</accession>
<dbReference type="RefSeq" id="WP_381178633.1">
    <property type="nucleotide sequence ID" value="NZ_JBHSFK010000021.1"/>
</dbReference>
<feature type="compositionally biased region" description="Low complexity" evidence="1">
    <location>
        <begin position="165"/>
        <end position="182"/>
    </location>
</feature>
<comment type="caution">
    <text evidence="2">The sequence shown here is derived from an EMBL/GenBank/DDBJ whole genome shotgun (WGS) entry which is preliminary data.</text>
</comment>
<dbReference type="Proteomes" id="UP001595839">
    <property type="component" value="Unassembled WGS sequence"/>
</dbReference>
<feature type="compositionally biased region" description="Basic and acidic residues" evidence="1">
    <location>
        <begin position="186"/>
        <end position="203"/>
    </location>
</feature>
<proteinExistence type="predicted"/>
<feature type="region of interest" description="Disordered" evidence="1">
    <location>
        <begin position="155"/>
        <end position="203"/>
    </location>
</feature>
<protein>
    <recommendedName>
        <fullName evidence="4">Transposase</fullName>
    </recommendedName>
</protein>
<feature type="compositionally biased region" description="Basic and acidic residues" evidence="1">
    <location>
        <begin position="249"/>
        <end position="272"/>
    </location>
</feature>
<feature type="region of interest" description="Disordered" evidence="1">
    <location>
        <begin position="249"/>
        <end position="294"/>
    </location>
</feature>